<dbReference type="SUPFAM" id="SSF53756">
    <property type="entry name" value="UDP-Glycosyltransferase/glycogen phosphorylase"/>
    <property type="match status" value="1"/>
</dbReference>
<dbReference type="GO" id="GO:0016757">
    <property type="term" value="F:glycosyltransferase activity"/>
    <property type="evidence" value="ECO:0007669"/>
    <property type="project" value="UniProtKB-KW"/>
</dbReference>
<dbReference type="PANTHER" id="PTHR45947:SF3">
    <property type="entry name" value="SULFOQUINOVOSYL TRANSFERASE SQD2"/>
    <property type="match status" value="1"/>
</dbReference>
<proteinExistence type="predicted"/>
<sequence>MLAYSIDMVYKMNFLITFHRFGPYHHARLNALSTLCNLTAIEYTCVDNTYAWDIVPPAKSFEHITLFSDKDIDLKSRDEIKSKLWATLNKKSPDVIAIPGWSTLPALLTLEWAVKNNTPAIVMSASTESDETRKPWKEWIKTCIVKLFSAGIGGGSLHVDYLNKLGLPKNDLFIGYDTVDNEHFSRGSKKVKNDIKYYRESYSLPSNYFINSSRFVEKKNLFRLIDAYAKYKSTTDSLDFWHLVILGDGPLRNKLENHVANLGLNQFIHFPGFVQYPELPIYYGAANAYIQASTTEQWGLVVNEAMASGLPVLVSNKCGCAADLVIEGVNGFTFDPYETSCLTDLMLTITSNGCDIEQMGNSSRRIIDQWSTDVFAKNIMMAANNAAKKPPHSTSWLNNIILWILIMRGK</sequence>
<evidence type="ECO:0000313" key="2">
    <source>
        <dbReference type="EMBL" id="WAR45342.1"/>
    </source>
</evidence>
<dbReference type="EC" id="2.4.-.-" evidence="2"/>
<dbReference type="Pfam" id="PF00534">
    <property type="entry name" value="Glycos_transf_1"/>
    <property type="match status" value="1"/>
</dbReference>
<dbReference type="Proteomes" id="UP001162780">
    <property type="component" value="Chromosome"/>
</dbReference>
<dbReference type="EMBL" id="CP113517">
    <property type="protein sequence ID" value="WAR45342.1"/>
    <property type="molecule type" value="Genomic_DNA"/>
</dbReference>
<protein>
    <submittedName>
        <fullName evidence="2">Glycosyltransferase</fullName>
        <ecNumber evidence="2">2.4.-.-</ecNumber>
    </submittedName>
</protein>
<dbReference type="InterPro" id="IPR001296">
    <property type="entry name" value="Glyco_trans_1"/>
</dbReference>
<keyword evidence="2" id="KW-0328">Glycosyltransferase</keyword>
<dbReference type="Gene3D" id="3.40.50.2000">
    <property type="entry name" value="Glycogen Phosphorylase B"/>
    <property type="match status" value="2"/>
</dbReference>
<dbReference type="RefSeq" id="WP_255190315.1">
    <property type="nucleotide sequence ID" value="NZ_CP113517.1"/>
</dbReference>
<name>A0ABY7GLG7_9GAMM</name>
<reference evidence="2" key="1">
    <citation type="submission" date="2022-11" db="EMBL/GenBank/DDBJ databases">
        <title>Methylomonas rapida sp. nov., Carotenoid-Producing Obligate Methanotrophs with High Growth Characteristics and Biotechnological Potential.</title>
        <authorList>
            <person name="Tikhonova E.N."/>
            <person name="Suleimanov R.Z."/>
            <person name="Miroshnikov K."/>
            <person name="Oshkin I.Y."/>
            <person name="Belova S.E."/>
            <person name="Danilova O.V."/>
            <person name="Ashikhmin A."/>
            <person name="Konopkin A."/>
            <person name="But S.Y."/>
            <person name="Khmelenina V.N."/>
            <person name="Kuznetsov N."/>
            <person name="Pimenov N.V."/>
            <person name="Dedysh S.N."/>
        </authorList>
    </citation>
    <scope>NUCLEOTIDE SEQUENCE</scope>
    <source>
        <strain evidence="2">MP1</strain>
    </source>
</reference>
<dbReference type="PANTHER" id="PTHR45947">
    <property type="entry name" value="SULFOQUINOVOSYL TRANSFERASE SQD2"/>
    <property type="match status" value="1"/>
</dbReference>
<keyword evidence="2" id="KW-0808">Transferase</keyword>
<dbReference type="InterPro" id="IPR050194">
    <property type="entry name" value="Glycosyltransferase_grp1"/>
</dbReference>
<evidence type="ECO:0000313" key="3">
    <source>
        <dbReference type="Proteomes" id="UP001162780"/>
    </source>
</evidence>
<feature type="domain" description="Glycosyl transferase family 1" evidence="1">
    <location>
        <begin position="206"/>
        <end position="363"/>
    </location>
</feature>
<evidence type="ECO:0000259" key="1">
    <source>
        <dbReference type="Pfam" id="PF00534"/>
    </source>
</evidence>
<gene>
    <name evidence="2" type="ORF">NM686_002180</name>
</gene>
<keyword evidence="3" id="KW-1185">Reference proteome</keyword>
<accession>A0ABY7GLG7</accession>
<organism evidence="2 3">
    <name type="scientific">Methylomonas rapida</name>
    <dbReference type="NCBI Taxonomy" id="2963939"/>
    <lineage>
        <taxon>Bacteria</taxon>
        <taxon>Pseudomonadati</taxon>
        <taxon>Pseudomonadota</taxon>
        <taxon>Gammaproteobacteria</taxon>
        <taxon>Methylococcales</taxon>
        <taxon>Methylococcaceae</taxon>
        <taxon>Methylomonas</taxon>
    </lineage>
</organism>